<gene>
    <name evidence="9" type="ORF">R2D22_11280</name>
</gene>
<feature type="domain" description="Glycine transporter" evidence="8">
    <location>
        <begin position="13"/>
        <end position="87"/>
    </location>
</feature>
<feature type="transmembrane region" description="Helical" evidence="7">
    <location>
        <begin position="66"/>
        <end position="86"/>
    </location>
</feature>
<keyword evidence="5 7" id="KW-1133">Transmembrane helix</keyword>
<evidence type="ECO:0000256" key="5">
    <source>
        <dbReference type="ARBA" id="ARBA00022989"/>
    </source>
</evidence>
<dbReference type="PANTHER" id="PTHR30506">
    <property type="entry name" value="INNER MEMBRANE PROTEIN"/>
    <property type="match status" value="1"/>
</dbReference>
<feature type="transmembrane region" description="Helical" evidence="7">
    <location>
        <begin position="12"/>
        <end position="30"/>
    </location>
</feature>
<reference evidence="9 10" key="1">
    <citation type="submission" date="2023-10" db="EMBL/GenBank/DDBJ databases">
        <title>The genome sequence of Streptomyces sp. HUAS YS2.</title>
        <authorList>
            <person name="Mo P."/>
        </authorList>
    </citation>
    <scope>NUCLEOTIDE SEQUENCE [LARGE SCALE GENOMIC DNA]</scope>
    <source>
        <strain evidence="9 10">HUAS YS2</strain>
    </source>
</reference>
<comment type="similarity">
    <text evidence="2">Belongs to the UPF0126 family.</text>
</comment>
<evidence type="ECO:0000256" key="3">
    <source>
        <dbReference type="ARBA" id="ARBA00022475"/>
    </source>
</evidence>
<sequence length="227" mass="24262">MLHELFTPSVQHALDLVGIFVFAISGALLAVRKNFDVFGIAVLAEVTALGGGLFRDLVIGAVPPAAFSDLGYFLTPLVATVLVFFLHPEVERTQTAVNVFDAAGLGLFCVTGTTKAYDYGLGLTSSAALGLATAVGGGVLRDVLANEVPSLLRWDRDLYAVPAIVGATMVVLCIRFDSLNALTSGLAVLVAFALRLLAMRYHWRAPRAWNRRSNAREEPETEKATAQ</sequence>
<protein>
    <submittedName>
        <fullName evidence="9">Trimeric intracellular cation channel family protein</fullName>
    </submittedName>
</protein>
<proteinExistence type="inferred from homology"/>
<comment type="subcellular location">
    <subcellularLocation>
        <location evidence="1">Cell membrane</location>
        <topology evidence="1">Multi-pass membrane protein</topology>
    </subcellularLocation>
</comment>
<dbReference type="InterPro" id="IPR005115">
    <property type="entry name" value="Gly_transporter"/>
</dbReference>
<feature type="transmembrane region" description="Helical" evidence="7">
    <location>
        <begin position="182"/>
        <end position="203"/>
    </location>
</feature>
<feature type="transmembrane region" description="Helical" evidence="7">
    <location>
        <begin position="37"/>
        <end position="54"/>
    </location>
</feature>
<keyword evidence="4 7" id="KW-0812">Transmembrane</keyword>
<evidence type="ECO:0000259" key="8">
    <source>
        <dbReference type="Pfam" id="PF03458"/>
    </source>
</evidence>
<keyword evidence="3" id="KW-1003">Cell membrane</keyword>
<keyword evidence="10" id="KW-1185">Reference proteome</keyword>
<dbReference type="PANTHER" id="PTHR30506:SF3">
    <property type="entry name" value="UPF0126 INNER MEMBRANE PROTEIN YADS-RELATED"/>
    <property type="match status" value="1"/>
</dbReference>
<organism evidence="9 10">
    <name type="scientific">Streptomyces solicathayae</name>
    <dbReference type="NCBI Taxonomy" id="3081768"/>
    <lineage>
        <taxon>Bacteria</taxon>
        <taxon>Bacillati</taxon>
        <taxon>Actinomycetota</taxon>
        <taxon>Actinomycetes</taxon>
        <taxon>Kitasatosporales</taxon>
        <taxon>Streptomycetaceae</taxon>
        <taxon>Streptomyces</taxon>
    </lineage>
</organism>
<accession>A0ABZ0LSZ3</accession>
<evidence type="ECO:0000256" key="7">
    <source>
        <dbReference type="SAM" id="Phobius"/>
    </source>
</evidence>
<keyword evidence="6 7" id="KW-0472">Membrane</keyword>
<dbReference type="Pfam" id="PF03458">
    <property type="entry name" value="Gly_transporter"/>
    <property type="match status" value="2"/>
</dbReference>
<evidence type="ECO:0000256" key="4">
    <source>
        <dbReference type="ARBA" id="ARBA00022692"/>
    </source>
</evidence>
<evidence type="ECO:0000256" key="2">
    <source>
        <dbReference type="ARBA" id="ARBA00008193"/>
    </source>
</evidence>
<dbReference type="Proteomes" id="UP001301731">
    <property type="component" value="Chromosome"/>
</dbReference>
<evidence type="ECO:0000256" key="6">
    <source>
        <dbReference type="ARBA" id="ARBA00023136"/>
    </source>
</evidence>
<evidence type="ECO:0000313" key="9">
    <source>
        <dbReference type="EMBL" id="WOX21944.1"/>
    </source>
</evidence>
<dbReference type="RefSeq" id="WP_318102958.1">
    <property type="nucleotide sequence ID" value="NZ_CP137573.1"/>
</dbReference>
<feature type="domain" description="Glycine transporter" evidence="8">
    <location>
        <begin position="99"/>
        <end position="173"/>
    </location>
</feature>
<dbReference type="EMBL" id="CP137573">
    <property type="protein sequence ID" value="WOX21944.1"/>
    <property type="molecule type" value="Genomic_DNA"/>
</dbReference>
<evidence type="ECO:0000256" key="1">
    <source>
        <dbReference type="ARBA" id="ARBA00004651"/>
    </source>
</evidence>
<evidence type="ECO:0000313" key="10">
    <source>
        <dbReference type="Proteomes" id="UP001301731"/>
    </source>
</evidence>
<name>A0ABZ0LSZ3_9ACTN</name>